<dbReference type="PROSITE" id="PS01125">
    <property type="entry name" value="ROK"/>
    <property type="match status" value="1"/>
</dbReference>
<dbReference type="EMBL" id="VFPM01000005">
    <property type="protein sequence ID" value="TQM55182.1"/>
    <property type="molecule type" value="Genomic_DNA"/>
</dbReference>
<dbReference type="InterPro" id="IPR036390">
    <property type="entry name" value="WH_DNA-bd_sf"/>
</dbReference>
<keyword evidence="2" id="KW-0808">Transferase</keyword>
<evidence type="ECO:0000313" key="2">
    <source>
        <dbReference type="EMBL" id="TQM55182.1"/>
    </source>
</evidence>
<name>A0A543HA19_9MICO</name>
<dbReference type="PANTHER" id="PTHR18964:SF149">
    <property type="entry name" value="BIFUNCTIONAL UDP-N-ACETYLGLUCOSAMINE 2-EPIMERASE_N-ACETYLMANNOSAMINE KINASE"/>
    <property type="match status" value="1"/>
</dbReference>
<dbReference type="InterPro" id="IPR049874">
    <property type="entry name" value="ROK_cs"/>
</dbReference>
<dbReference type="SUPFAM" id="SSF46785">
    <property type="entry name" value="Winged helix' DNA-binding domain"/>
    <property type="match status" value="1"/>
</dbReference>
<dbReference type="GO" id="GO:0016301">
    <property type="term" value="F:kinase activity"/>
    <property type="evidence" value="ECO:0007669"/>
    <property type="project" value="UniProtKB-KW"/>
</dbReference>
<keyword evidence="3" id="KW-1185">Reference proteome</keyword>
<gene>
    <name evidence="2" type="ORF">FBY41_4510</name>
</gene>
<dbReference type="SUPFAM" id="SSF53067">
    <property type="entry name" value="Actin-like ATPase domain"/>
    <property type="match status" value="1"/>
</dbReference>
<dbReference type="Gene3D" id="1.10.10.10">
    <property type="entry name" value="Winged helix-like DNA-binding domain superfamily/Winged helix DNA-binding domain"/>
    <property type="match status" value="1"/>
</dbReference>
<dbReference type="Gene3D" id="3.30.420.40">
    <property type="match status" value="3"/>
</dbReference>
<keyword evidence="2" id="KW-0418">Kinase</keyword>
<comment type="similarity">
    <text evidence="1">Belongs to the ROK (NagC/XylR) family.</text>
</comment>
<dbReference type="InterPro" id="IPR000600">
    <property type="entry name" value="ROK"/>
</dbReference>
<dbReference type="Pfam" id="PF00480">
    <property type="entry name" value="ROK"/>
    <property type="match status" value="1"/>
</dbReference>
<dbReference type="PANTHER" id="PTHR18964">
    <property type="entry name" value="ROK (REPRESSOR, ORF, KINASE) FAMILY"/>
    <property type="match status" value="1"/>
</dbReference>
<accession>A0A543HA19</accession>
<comment type="caution">
    <text evidence="2">The sequence shown here is derived from an EMBL/GenBank/DDBJ whole genome shotgun (WGS) entry which is preliminary data.</text>
</comment>
<dbReference type="Proteomes" id="UP000316747">
    <property type="component" value="Unassembled WGS sequence"/>
</dbReference>
<evidence type="ECO:0000256" key="1">
    <source>
        <dbReference type="ARBA" id="ARBA00006479"/>
    </source>
</evidence>
<reference evidence="2 3" key="1">
    <citation type="submission" date="2019-06" db="EMBL/GenBank/DDBJ databases">
        <title>Genome sequencing of plant associated microbes to promote plant fitness in Sorghum bicolor and Oryza sativa.</title>
        <authorList>
            <person name="Coleman-Derr D."/>
        </authorList>
    </citation>
    <scope>NUCLEOTIDE SEQUENCE [LARGE SCALE GENOMIC DNA]</scope>
    <source>
        <strain evidence="2 3">KV-663</strain>
    </source>
</reference>
<dbReference type="RefSeq" id="WP_260439977.1">
    <property type="nucleotide sequence ID" value="NZ_VFPM01000005.1"/>
</dbReference>
<organism evidence="2 3">
    <name type="scientific">Humibacillus xanthopallidus</name>
    <dbReference type="NCBI Taxonomy" id="412689"/>
    <lineage>
        <taxon>Bacteria</taxon>
        <taxon>Bacillati</taxon>
        <taxon>Actinomycetota</taxon>
        <taxon>Actinomycetes</taxon>
        <taxon>Micrococcales</taxon>
        <taxon>Intrasporangiaceae</taxon>
        <taxon>Humibacillus</taxon>
    </lineage>
</organism>
<dbReference type="InterPro" id="IPR043129">
    <property type="entry name" value="ATPase_NBD"/>
</dbReference>
<dbReference type="AlphaFoldDB" id="A0A543HA19"/>
<proteinExistence type="inferred from homology"/>
<dbReference type="InterPro" id="IPR036388">
    <property type="entry name" value="WH-like_DNA-bd_sf"/>
</dbReference>
<protein>
    <submittedName>
        <fullName evidence="2">Putative NBD/HSP70 family sugar kinase</fullName>
    </submittedName>
</protein>
<evidence type="ECO:0000313" key="3">
    <source>
        <dbReference type="Proteomes" id="UP000316747"/>
    </source>
</evidence>
<sequence length="375" mass="38796">MTTALPRARRVSPRTAMLPAHGRRHNLSLVLQMLYSVGAMSRADLARRLGMSKVTVSDLVAELIESGHAVELGPSDQVRPGKPATLVDVNRTGLQAIGVDLAAHEVLRAAVLDLDGNILARAERPIGDDTGDAITARVLELVDEIVSAATAPILGIGVGTPGIVVAGGVVDTAPNLGWRDVPLRDLIADATGLPVFVVNDADAAVHADYTLGNGGDDLVLVKIGRGVGCGLIVGGQRVRGAHFAAGEIGHVTVGTDGGAVCRCGKTGCLETWVSAPRLEQALATAGDDSPLREAGERLGIALAPVVAVLDLAEVVLSGPGHLLAGPLRDSVEQTLRDRLLARPEAELTVRIAHDSDDIVLRGAAVLVLWDQLGVV</sequence>